<gene>
    <name evidence="2" type="ORF">EGW08_019185</name>
</gene>
<evidence type="ECO:0000313" key="2">
    <source>
        <dbReference type="EMBL" id="RUS73047.1"/>
    </source>
</evidence>
<evidence type="ECO:0008006" key="4">
    <source>
        <dbReference type="Google" id="ProtNLM"/>
    </source>
</evidence>
<sequence>MSVTIVPNSPPTFDPDNPPYASVNIHGQKTTHDERYELYKVETVDTDGDPIYYTMSTDPTTDLIEIEYARGQLRAANDLRLLCEPLITASVWARDPYSPVVGPFTVDLVIDSELWS</sequence>
<feature type="region of interest" description="Disordered" evidence="1">
    <location>
        <begin position="1"/>
        <end position="20"/>
    </location>
</feature>
<evidence type="ECO:0000313" key="3">
    <source>
        <dbReference type="Proteomes" id="UP000271974"/>
    </source>
</evidence>
<proteinExistence type="predicted"/>
<evidence type="ECO:0000256" key="1">
    <source>
        <dbReference type="SAM" id="MobiDB-lite"/>
    </source>
</evidence>
<feature type="compositionally biased region" description="Pro residues" evidence="1">
    <location>
        <begin position="8"/>
        <end position="18"/>
    </location>
</feature>
<dbReference type="OrthoDB" id="6110751at2759"/>
<protein>
    <recommendedName>
        <fullName evidence="4">Cadherin domain-containing protein</fullName>
    </recommendedName>
</protein>
<dbReference type="Proteomes" id="UP000271974">
    <property type="component" value="Unassembled WGS sequence"/>
</dbReference>
<reference evidence="2 3" key="1">
    <citation type="submission" date="2019-01" db="EMBL/GenBank/DDBJ databases">
        <title>A draft genome assembly of the solar-powered sea slug Elysia chlorotica.</title>
        <authorList>
            <person name="Cai H."/>
            <person name="Li Q."/>
            <person name="Fang X."/>
            <person name="Li J."/>
            <person name="Curtis N.E."/>
            <person name="Altenburger A."/>
            <person name="Shibata T."/>
            <person name="Feng M."/>
            <person name="Maeda T."/>
            <person name="Schwartz J.A."/>
            <person name="Shigenobu S."/>
            <person name="Lundholm N."/>
            <person name="Nishiyama T."/>
            <person name="Yang H."/>
            <person name="Hasebe M."/>
            <person name="Li S."/>
            <person name="Pierce S.K."/>
            <person name="Wang J."/>
        </authorList>
    </citation>
    <scope>NUCLEOTIDE SEQUENCE [LARGE SCALE GENOMIC DNA]</scope>
    <source>
        <strain evidence="2">EC2010</strain>
        <tissue evidence="2">Whole organism of an adult</tissue>
    </source>
</reference>
<organism evidence="2 3">
    <name type="scientific">Elysia chlorotica</name>
    <name type="common">Eastern emerald elysia</name>
    <name type="synonym">Sea slug</name>
    <dbReference type="NCBI Taxonomy" id="188477"/>
    <lineage>
        <taxon>Eukaryota</taxon>
        <taxon>Metazoa</taxon>
        <taxon>Spiralia</taxon>
        <taxon>Lophotrochozoa</taxon>
        <taxon>Mollusca</taxon>
        <taxon>Gastropoda</taxon>
        <taxon>Heterobranchia</taxon>
        <taxon>Euthyneura</taxon>
        <taxon>Panpulmonata</taxon>
        <taxon>Sacoglossa</taxon>
        <taxon>Placobranchoidea</taxon>
        <taxon>Plakobranchidae</taxon>
        <taxon>Elysia</taxon>
    </lineage>
</organism>
<dbReference type="EMBL" id="RQTK01000982">
    <property type="protein sequence ID" value="RUS73047.1"/>
    <property type="molecule type" value="Genomic_DNA"/>
</dbReference>
<comment type="caution">
    <text evidence="2">The sequence shown here is derived from an EMBL/GenBank/DDBJ whole genome shotgun (WGS) entry which is preliminary data.</text>
</comment>
<name>A0A433SUT8_ELYCH</name>
<dbReference type="AlphaFoldDB" id="A0A433SUT8"/>
<accession>A0A433SUT8</accession>
<feature type="non-terminal residue" evidence="2">
    <location>
        <position position="116"/>
    </location>
</feature>
<keyword evidence="3" id="KW-1185">Reference proteome</keyword>